<dbReference type="Proteomes" id="UP000327118">
    <property type="component" value="Unassembled WGS sequence"/>
</dbReference>
<protein>
    <submittedName>
        <fullName evidence="1">Uncharacterized protein</fullName>
    </submittedName>
</protein>
<keyword evidence="2" id="KW-1185">Reference proteome</keyword>
<accession>A0A5N6ZDI0</accession>
<dbReference type="EMBL" id="ML739049">
    <property type="protein sequence ID" value="KAE8355665.1"/>
    <property type="molecule type" value="Genomic_DNA"/>
</dbReference>
<organism evidence="1 2">
    <name type="scientific">Aspergillus coremiiformis</name>
    <dbReference type="NCBI Taxonomy" id="138285"/>
    <lineage>
        <taxon>Eukaryota</taxon>
        <taxon>Fungi</taxon>
        <taxon>Dikarya</taxon>
        <taxon>Ascomycota</taxon>
        <taxon>Pezizomycotina</taxon>
        <taxon>Eurotiomycetes</taxon>
        <taxon>Eurotiomycetidae</taxon>
        <taxon>Eurotiales</taxon>
        <taxon>Aspergillaceae</taxon>
        <taxon>Aspergillus</taxon>
        <taxon>Aspergillus subgen. Circumdati</taxon>
    </lineage>
</organism>
<sequence length="52" mass="5778">MGTRSLGCRALSSRYSLTTDTILGSLTRHLLVRVEHRQVMCGIRDAFIASVK</sequence>
<evidence type="ECO:0000313" key="2">
    <source>
        <dbReference type="Proteomes" id="UP000327118"/>
    </source>
</evidence>
<dbReference type="OrthoDB" id="10293005at2759"/>
<evidence type="ECO:0000313" key="1">
    <source>
        <dbReference type="EMBL" id="KAE8355665.1"/>
    </source>
</evidence>
<reference evidence="2" key="1">
    <citation type="submission" date="2019-04" db="EMBL/GenBank/DDBJ databases">
        <title>Friends and foes A comparative genomics studyof 23 Aspergillus species from section Flavi.</title>
        <authorList>
            <consortium name="DOE Joint Genome Institute"/>
            <person name="Kjaerbolling I."/>
            <person name="Vesth T."/>
            <person name="Frisvad J.C."/>
            <person name="Nybo J.L."/>
            <person name="Theobald S."/>
            <person name="Kildgaard S."/>
            <person name="Isbrandt T."/>
            <person name="Kuo A."/>
            <person name="Sato A."/>
            <person name="Lyhne E.K."/>
            <person name="Kogle M.E."/>
            <person name="Wiebenga A."/>
            <person name="Kun R.S."/>
            <person name="Lubbers R.J."/>
            <person name="Makela M.R."/>
            <person name="Barry K."/>
            <person name="Chovatia M."/>
            <person name="Clum A."/>
            <person name="Daum C."/>
            <person name="Haridas S."/>
            <person name="He G."/>
            <person name="LaButti K."/>
            <person name="Lipzen A."/>
            <person name="Mondo S."/>
            <person name="Riley R."/>
            <person name="Salamov A."/>
            <person name="Simmons B.A."/>
            <person name="Magnuson J.K."/>
            <person name="Henrissat B."/>
            <person name="Mortensen U.H."/>
            <person name="Larsen T.O."/>
            <person name="Devries R.P."/>
            <person name="Grigoriev I.V."/>
            <person name="Machida M."/>
            <person name="Baker S.E."/>
            <person name="Andersen M.R."/>
        </authorList>
    </citation>
    <scope>NUCLEOTIDE SEQUENCE [LARGE SCALE GENOMIC DNA]</scope>
    <source>
        <strain evidence="2">CBS 553.77</strain>
    </source>
</reference>
<gene>
    <name evidence="1" type="ORF">BDV28DRAFT_128629</name>
</gene>
<name>A0A5N6ZDI0_9EURO</name>
<proteinExistence type="predicted"/>
<dbReference type="AlphaFoldDB" id="A0A5N6ZDI0"/>